<gene>
    <name evidence="1" type="ORF">NG42_16705</name>
    <name evidence="2" type="ORF">NG43_11500</name>
</gene>
<evidence type="ECO:0000313" key="3">
    <source>
        <dbReference type="Proteomes" id="UP000036851"/>
    </source>
</evidence>
<accession>A0A0L7TD93</accession>
<comment type="caution">
    <text evidence="2">The sequence shown here is derived from an EMBL/GenBank/DDBJ whole genome shotgun (WGS) entry which is preliminary data.</text>
</comment>
<evidence type="ECO:0000313" key="1">
    <source>
        <dbReference type="EMBL" id="KOC88363.1"/>
    </source>
</evidence>
<dbReference type="Proteomes" id="UP000037088">
    <property type="component" value="Unassembled WGS sequence"/>
</dbReference>
<organism evidence="2 3">
    <name type="scientific">Winslowiella iniecta</name>
    <dbReference type="NCBI Taxonomy" id="1560201"/>
    <lineage>
        <taxon>Bacteria</taxon>
        <taxon>Pseudomonadati</taxon>
        <taxon>Pseudomonadota</taxon>
        <taxon>Gammaproteobacteria</taxon>
        <taxon>Enterobacterales</taxon>
        <taxon>Erwiniaceae</taxon>
        <taxon>Winslowiella</taxon>
    </lineage>
</organism>
<dbReference type="Proteomes" id="UP000036851">
    <property type="component" value="Unassembled WGS sequence"/>
</dbReference>
<keyword evidence="4" id="KW-1185">Reference proteome</keyword>
<evidence type="ECO:0000313" key="4">
    <source>
        <dbReference type="Proteomes" id="UP000037088"/>
    </source>
</evidence>
<evidence type="ECO:0000313" key="2">
    <source>
        <dbReference type="EMBL" id="KOC93211.1"/>
    </source>
</evidence>
<dbReference type="RefSeq" id="WP_052901092.1">
    <property type="nucleotide sequence ID" value="NZ_JRXE01000025.1"/>
</dbReference>
<dbReference type="EMBL" id="JRXE01000025">
    <property type="protein sequence ID" value="KOC88363.1"/>
    <property type="molecule type" value="Genomic_DNA"/>
</dbReference>
<dbReference type="PATRIC" id="fig|1560201.3.peg.3538"/>
<dbReference type="EMBL" id="JRXF01000016">
    <property type="protein sequence ID" value="KOC93211.1"/>
    <property type="molecule type" value="Genomic_DNA"/>
</dbReference>
<reference evidence="3 4" key="1">
    <citation type="journal article" date="2015" name="Int. J. Syst. Evol. Microbiol.">
        <title>Erwinia iniecta sp. nov., isolated from Russian wheat aphids (Diuraphis noxia).</title>
        <authorList>
            <person name="Campillo T."/>
            <person name="Luna E."/>
            <person name="Portier P."/>
            <person name="Fischer-Le Saux M."/>
            <person name="Lapitan N."/>
            <person name="Tisserat N.A."/>
            <person name="Leach J.E."/>
        </authorList>
    </citation>
    <scope>NUCLEOTIDE SEQUENCE [LARGE SCALE GENOMIC DNA]</scope>
    <source>
        <strain evidence="1 4">B120</strain>
        <strain evidence="2 3">B149</strain>
    </source>
</reference>
<dbReference type="AlphaFoldDB" id="A0A0L7TD93"/>
<dbReference type="STRING" id="1560201.NG42_16705"/>
<sequence>MAQQFLEKSDPKTAAALGWAALATGILSGLSSAALSRTAVGAKSLSGLLKGSSNRPFGGLTMEGEDGGRASTVSAITHVNVSHTEKTVAQTLQSFAQKHPDDFRLVLNYLSGRELDRLRATSTTLLREVESHLQDLSVVLPERNLGRISVVSLNSAELTEVEDINPLYLSRVREIALGVSPFTTPSQLYRAGINPLSDELMLTYGIDAYDKDIPIEKIFGARGLNTSDLWINADHADNLFRDAFWSQFR</sequence>
<proteinExistence type="predicted"/>
<protein>
    <submittedName>
        <fullName evidence="2">Uncharacterized protein</fullName>
    </submittedName>
</protein>
<name>A0A0L7TD93_9GAMM</name>